<protein>
    <recommendedName>
        <fullName evidence="7">SCO family protein</fullName>
    </recommendedName>
</protein>
<dbReference type="SUPFAM" id="SSF52833">
    <property type="entry name" value="Thioredoxin-like"/>
    <property type="match status" value="1"/>
</dbReference>
<feature type="region of interest" description="Disordered" evidence="3">
    <location>
        <begin position="189"/>
        <end position="228"/>
    </location>
</feature>
<keyword evidence="4" id="KW-0472">Membrane</keyword>
<feature type="binding site" evidence="2">
    <location>
        <position position="113"/>
    </location>
    <ligand>
        <name>Cu cation</name>
        <dbReference type="ChEBI" id="CHEBI:23378"/>
    </ligand>
</feature>
<reference evidence="5 6" key="1">
    <citation type="submission" date="2019-10" db="EMBL/GenBank/DDBJ databases">
        <title>Cognatihalovulum marinum gen. nov. sp. nov., a new member of the family Rhodobacteraceae isolated from deep seawater of the Northwest Indian Ocean.</title>
        <authorList>
            <person name="Ruan C."/>
            <person name="Wang J."/>
            <person name="Zheng X."/>
            <person name="Song L."/>
            <person name="Zhu Y."/>
            <person name="Huang Y."/>
            <person name="Lu Z."/>
            <person name="Du W."/>
            <person name="Huang L."/>
            <person name="Dai X."/>
        </authorList>
    </citation>
    <scope>NUCLEOTIDE SEQUENCE [LARGE SCALE GENOMIC DNA]</scope>
    <source>
        <strain evidence="5 6">2CG4</strain>
    </source>
</reference>
<sequence length="324" mass="33871">MPRSYPGPERDKTAIFPLRRRPRDTTTQGRTRMTRTLALAAGAALAALLAGTAAVIWLLPPSARFAGCGGGRAAGGSATVGGPFTLLDQTGTQVIDADAIQGLTPICFGYTFCPDIRPFDVARNAAATDLLERRGIEVTPVMITVDPERDTPQVMARHTGYMHPPMIGLTGPDGQVGAGRSAYRTITPRRPARSRRTRACRASSAATCRPRRWPTRSPAARATSDGQALSPIRCRIAASRSDTSVPANSAASSVASQTSARAGHSAGMCTDGSSWLTGLIPEARIFTCMSVATVPGDRPTTRTSPCASRSAHCVSIAAAALAAQ</sequence>
<keyword evidence="4" id="KW-1133">Transmembrane helix</keyword>
<evidence type="ECO:0000313" key="6">
    <source>
        <dbReference type="Proteomes" id="UP000474957"/>
    </source>
</evidence>
<dbReference type="Gene3D" id="3.40.30.10">
    <property type="entry name" value="Glutaredoxin"/>
    <property type="match status" value="1"/>
</dbReference>
<gene>
    <name evidence="5" type="ORF">GE300_07390</name>
</gene>
<evidence type="ECO:0000256" key="1">
    <source>
        <dbReference type="ARBA" id="ARBA00010996"/>
    </source>
</evidence>
<comment type="caution">
    <text evidence="5">The sequence shown here is derived from an EMBL/GenBank/DDBJ whole genome shotgun (WGS) entry which is preliminary data.</text>
</comment>
<proteinExistence type="inferred from homology"/>
<keyword evidence="2" id="KW-0186">Copper</keyword>
<keyword evidence="4" id="KW-0812">Transmembrane</keyword>
<feature type="compositionally biased region" description="Low complexity" evidence="3">
    <location>
        <begin position="244"/>
        <end position="262"/>
    </location>
</feature>
<evidence type="ECO:0000256" key="2">
    <source>
        <dbReference type="PIRSR" id="PIRSR603782-1"/>
    </source>
</evidence>
<evidence type="ECO:0008006" key="7">
    <source>
        <dbReference type="Google" id="ProtNLM"/>
    </source>
</evidence>
<dbReference type="PANTHER" id="PTHR12151">
    <property type="entry name" value="ELECTRON TRANSPORT PROTIN SCO1/SENC FAMILY MEMBER"/>
    <property type="match status" value="1"/>
</dbReference>
<dbReference type="Proteomes" id="UP000474957">
    <property type="component" value="Unassembled WGS sequence"/>
</dbReference>
<feature type="transmembrane region" description="Helical" evidence="4">
    <location>
        <begin position="37"/>
        <end position="59"/>
    </location>
</feature>
<accession>A0A6L5YYZ9</accession>
<evidence type="ECO:0000256" key="4">
    <source>
        <dbReference type="SAM" id="Phobius"/>
    </source>
</evidence>
<name>A0A6L5YYZ9_9RHOB</name>
<dbReference type="InterPro" id="IPR003782">
    <property type="entry name" value="SCO1/SenC"/>
</dbReference>
<comment type="similarity">
    <text evidence="1">Belongs to the SCO1/2 family.</text>
</comment>
<dbReference type="EMBL" id="WIND01000004">
    <property type="protein sequence ID" value="MSU89438.1"/>
    <property type="molecule type" value="Genomic_DNA"/>
</dbReference>
<dbReference type="CDD" id="cd02968">
    <property type="entry name" value="SCO"/>
    <property type="match status" value="1"/>
</dbReference>
<evidence type="ECO:0000313" key="5">
    <source>
        <dbReference type="EMBL" id="MSU89438.1"/>
    </source>
</evidence>
<evidence type="ECO:0000256" key="3">
    <source>
        <dbReference type="SAM" id="MobiDB-lite"/>
    </source>
</evidence>
<dbReference type="Pfam" id="PF02630">
    <property type="entry name" value="SCO1-SenC"/>
    <property type="match status" value="1"/>
</dbReference>
<dbReference type="AlphaFoldDB" id="A0A6L5YYZ9"/>
<keyword evidence="2" id="KW-0479">Metal-binding</keyword>
<feature type="region of interest" description="Disordered" evidence="3">
    <location>
        <begin position="240"/>
        <end position="267"/>
    </location>
</feature>
<dbReference type="InterPro" id="IPR036249">
    <property type="entry name" value="Thioredoxin-like_sf"/>
</dbReference>
<feature type="compositionally biased region" description="Basic residues" evidence="3">
    <location>
        <begin position="190"/>
        <end position="199"/>
    </location>
</feature>
<organism evidence="5 6">
    <name type="scientific">Halovulum marinum</name>
    <dbReference type="NCBI Taxonomy" id="2662447"/>
    <lineage>
        <taxon>Bacteria</taxon>
        <taxon>Pseudomonadati</taxon>
        <taxon>Pseudomonadota</taxon>
        <taxon>Alphaproteobacteria</taxon>
        <taxon>Rhodobacterales</taxon>
        <taxon>Paracoccaceae</taxon>
        <taxon>Halovulum</taxon>
    </lineage>
</organism>
<dbReference type="GO" id="GO:0046872">
    <property type="term" value="F:metal ion binding"/>
    <property type="evidence" value="ECO:0007669"/>
    <property type="project" value="UniProtKB-KW"/>
</dbReference>
<dbReference type="PANTHER" id="PTHR12151:SF25">
    <property type="entry name" value="LINALOOL DEHYDRATASE_ISOMERASE DOMAIN-CONTAINING PROTEIN"/>
    <property type="match status" value="1"/>
</dbReference>
<keyword evidence="6" id="KW-1185">Reference proteome</keyword>